<sequence>MDSNDQIYDTLPLSGDQFRLLKLQHGQWDDSVVCYLAVHELASQPEFEALSYTWGSNQNCEVITINSSSVTIGANLESALRYIRLPDKPRVLWIDALCINQRDDTEKGHQVQNMCQVFSSATTVLAWLGPPHLNGERALSDMRQIGEKLAPVFRREADGNGILTSHGNAWDDIKNLSPDRIGLQVEAIGWDAIWDLCDRSFWRRMWIIQELALSGDLFDDRSNSRCIVGCGSEWVPLPVLSTFISVFGLMRSNPRWMNGSMARPFDRLKTDGAPAVEAMITVIWRFDSRFDHDREDRTLDNIMRLSRSFQVTDPRDKLYGLLGIITDHPIDVDYKLNVSQVYKSLVTSWIESKGNLHCILGNRAPLNDVGPSWLPQNSNQLLDGLPFRNLMRAAQGKGQYAQSPSISFMQEDNVMKARGIRLGRINHVVGPFWSSTNSQIEMDLVGKLNTDTDMNNMFHVLGNLYLSLPENVQDDV</sequence>
<dbReference type="InterPro" id="IPR052895">
    <property type="entry name" value="HetReg/Transcr_Mod"/>
</dbReference>
<dbReference type="PANTHER" id="PTHR24148:SF64">
    <property type="entry name" value="HETEROKARYON INCOMPATIBILITY DOMAIN-CONTAINING PROTEIN"/>
    <property type="match status" value="1"/>
</dbReference>
<organism evidence="2 3">
    <name type="scientific">Fusarium venenatum</name>
    <dbReference type="NCBI Taxonomy" id="56646"/>
    <lineage>
        <taxon>Eukaryota</taxon>
        <taxon>Fungi</taxon>
        <taxon>Dikarya</taxon>
        <taxon>Ascomycota</taxon>
        <taxon>Pezizomycotina</taxon>
        <taxon>Sordariomycetes</taxon>
        <taxon>Hypocreomycetidae</taxon>
        <taxon>Hypocreales</taxon>
        <taxon>Nectriaceae</taxon>
        <taxon>Fusarium</taxon>
    </lineage>
</organism>
<evidence type="ECO:0000313" key="2">
    <source>
        <dbReference type="EMBL" id="CEI60315.1"/>
    </source>
</evidence>
<feature type="domain" description="Heterokaryon incompatibility" evidence="1">
    <location>
        <begin position="47"/>
        <end position="210"/>
    </location>
</feature>
<evidence type="ECO:0000313" key="3">
    <source>
        <dbReference type="Proteomes" id="UP000245910"/>
    </source>
</evidence>
<dbReference type="EMBL" id="LN649230">
    <property type="protein sequence ID" value="CEI60315.1"/>
    <property type="molecule type" value="Genomic_DNA"/>
</dbReference>
<evidence type="ECO:0000259" key="1">
    <source>
        <dbReference type="Pfam" id="PF06985"/>
    </source>
</evidence>
<dbReference type="Proteomes" id="UP000245910">
    <property type="component" value="Chromosome II"/>
</dbReference>
<protein>
    <recommendedName>
        <fullName evidence="1">Heterokaryon incompatibility domain-containing protein</fullName>
    </recommendedName>
</protein>
<dbReference type="InterPro" id="IPR010730">
    <property type="entry name" value="HET"/>
</dbReference>
<name>A0A2L2TM77_9HYPO</name>
<keyword evidence="3" id="KW-1185">Reference proteome</keyword>
<accession>A0A2L2TM77</accession>
<reference evidence="3" key="1">
    <citation type="submission" date="2014-10" db="EMBL/GenBank/DDBJ databases">
        <authorList>
            <person name="King R."/>
        </authorList>
    </citation>
    <scope>NUCLEOTIDE SEQUENCE [LARGE SCALE GENOMIC DNA]</scope>
    <source>
        <strain evidence="3">A3/5</strain>
    </source>
</reference>
<dbReference type="PANTHER" id="PTHR24148">
    <property type="entry name" value="ANKYRIN REPEAT DOMAIN-CONTAINING PROTEIN 39 HOMOLOG-RELATED"/>
    <property type="match status" value="1"/>
</dbReference>
<dbReference type="Pfam" id="PF06985">
    <property type="entry name" value="HET"/>
    <property type="match status" value="1"/>
</dbReference>
<proteinExistence type="predicted"/>
<dbReference type="AlphaFoldDB" id="A0A2L2TM77"/>